<accession>A0A4P9C773</accession>
<dbReference type="Gene3D" id="3.20.20.140">
    <property type="entry name" value="Metal-dependent hydrolases"/>
    <property type="match status" value="1"/>
</dbReference>
<dbReference type="KEGG" id="emt:CPZ25_008445"/>
<dbReference type="PANTHER" id="PTHR39181:SF1">
    <property type="entry name" value="TYROSINE-PROTEIN PHOSPHATASE YWQE"/>
    <property type="match status" value="1"/>
</dbReference>
<protein>
    <recommendedName>
        <fullName evidence="2">protein-tyrosine-phosphatase</fullName>
        <ecNumber evidence="2">3.1.3.48</ecNumber>
    </recommendedName>
</protein>
<keyword evidence="4" id="KW-0904">Protein phosphatase</keyword>
<dbReference type="RefSeq" id="WP_096920356.1">
    <property type="nucleotide sequence ID" value="NZ_CP029487.1"/>
</dbReference>
<name>A0A4P9C773_EUBML</name>
<evidence type="ECO:0000313" key="7">
    <source>
        <dbReference type="Proteomes" id="UP000218387"/>
    </source>
</evidence>
<keyword evidence="7" id="KW-1185">Reference proteome</keyword>
<dbReference type="InterPro" id="IPR016667">
    <property type="entry name" value="Caps_polysacc_synth_CpsB/CapC"/>
</dbReference>
<dbReference type="GO" id="GO:0030145">
    <property type="term" value="F:manganese ion binding"/>
    <property type="evidence" value="ECO:0007669"/>
    <property type="project" value="InterPro"/>
</dbReference>
<dbReference type="PANTHER" id="PTHR39181">
    <property type="entry name" value="TYROSINE-PROTEIN PHOSPHATASE YWQE"/>
    <property type="match status" value="1"/>
</dbReference>
<comment type="similarity">
    <text evidence="1">Belongs to the metallo-dependent hydrolases superfamily. CpsB/CapC family.</text>
</comment>
<gene>
    <name evidence="6" type="ORF">CPZ25_008445</name>
</gene>
<sequence>MIDMHNHVLYGVDDGAQSIEDSVEMLFKAKEVGFSGVVLTPHYMCYQNFTSPVAENKKRCETLKKILERAGLELELYLGSELLYEYKLVDLIDKEEFTTLAGTPWFLVETIRHGGTAIGVQNFMQKLKERGYKAILAHPERYDFVQDDPNVLLDFMRNGVLIQCNYLSLIGYYGEPSRRTLEILLKHHMVQLMGSDAHQVEGYERYPEARVAGVALIGEEAWNRIMCRNPELLIRNEGGIAVNPIPYTEEVTSSVIGRTFL</sequence>
<reference evidence="6 7" key="1">
    <citation type="submission" date="2018-05" db="EMBL/GenBank/DDBJ databases">
        <title>Genome comparison of Eubacterium sp.</title>
        <authorList>
            <person name="Feng Y."/>
            <person name="Sanchez-Andrea I."/>
            <person name="Stams A.J.M."/>
            <person name="De Vos W.M."/>
        </authorList>
    </citation>
    <scope>NUCLEOTIDE SEQUENCE [LARGE SCALE GENOMIC DNA]</scope>
    <source>
        <strain evidence="6 7">YI</strain>
    </source>
</reference>
<evidence type="ECO:0000256" key="1">
    <source>
        <dbReference type="ARBA" id="ARBA00005750"/>
    </source>
</evidence>
<dbReference type="EC" id="3.1.3.48" evidence="2"/>
<dbReference type="EMBL" id="CP029487">
    <property type="protein sequence ID" value="QCT71359.1"/>
    <property type="molecule type" value="Genomic_DNA"/>
</dbReference>
<evidence type="ECO:0000256" key="4">
    <source>
        <dbReference type="ARBA" id="ARBA00022912"/>
    </source>
</evidence>
<evidence type="ECO:0000256" key="3">
    <source>
        <dbReference type="ARBA" id="ARBA00022801"/>
    </source>
</evidence>
<comment type="catalytic activity">
    <reaction evidence="5">
        <text>O-phospho-L-tyrosyl-[protein] + H2O = L-tyrosyl-[protein] + phosphate</text>
        <dbReference type="Rhea" id="RHEA:10684"/>
        <dbReference type="Rhea" id="RHEA-COMP:10136"/>
        <dbReference type="Rhea" id="RHEA-COMP:20101"/>
        <dbReference type="ChEBI" id="CHEBI:15377"/>
        <dbReference type="ChEBI" id="CHEBI:43474"/>
        <dbReference type="ChEBI" id="CHEBI:46858"/>
        <dbReference type="ChEBI" id="CHEBI:61978"/>
        <dbReference type="EC" id="3.1.3.48"/>
    </reaction>
</comment>
<evidence type="ECO:0000313" key="6">
    <source>
        <dbReference type="EMBL" id="QCT71359.1"/>
    </source>
</evidence>
<keyword evidence="3" id="KW-0378">Hydrolase</keyword>
<organism evidence="6 7">
    <name type="scientific">Eubacterium maltosivorans</name>
    <dbReference type="NCBI Taxonomy" id="2041044"/>
    <lineage>
        <taxon>Bacteria</taxon>
        <taxon>Bacillati</taxon>
        <taxon>Bacillota</taxon>
        <taxon>Clostridia</taxon>
        <taxon>Eubacteriales</taxon>
        <taxon>Eubacteriaceae</taxon>
        <taxon>Eubacterium</taxon>
    </lineage>
</organism>
<dbReference type="PIRSF" id="PIRSF016557">
    <property type="entry name" value="Caps_synth_CpsB"/>
    <property type="match status" value="1"/>
</dbReference>
<dbReference type="GO" id="GO:0004725">
    <property type="term" value="F:protein tyrosine phosphatase activity"/>
    <property type="evidence" value="ECO:0007669"/>
    <property type="project" value="UniProtKB-EC"/>
</dbReference>
<dbReference type="Pfam" id="PF19567">
    <property type="entry name" value="CpsB_CapC"/>
    <property type="match status" value="1"/>
</dbReference>
<evidence type="ECO:0000256" key="5">
    <source>
        <dbReference type="ARBA" id="ARBA00051722"/>
    </source>
</evidence>
<dbReference type="AlphaFoldDB" id="A0A4P9C773"/>
<proteinExistence type="inferred from homology"/>
<dbReference type="Proteomes" id="UP000218387">
    <property type="component" value="Chromosome"/>
</dbReference>
<dbReference type="InterPro" id="IPR016195">
    <property type="entry name" value="Pol/histidinol_Pase-like"/>
</dbReference>
<dbReference type="SUPFAM" id="SSF89550">
    <property type="entry name" value="PHP domain-like"/>
    <property type="match status" value="1"/>
</dbReference>
<evidence type="ECO:0000256" key="2">
    <source>
        <dbReference type="ARBA" id="ARBA00013064"/>
    </source>
</evidence>